<dbReference type="Proteomes" id="UP000254454">
    <property type="component" value="Unassembled WGS sequence"/>
</dbReference>
<dbReference type="GO" id="GO:0071555">
    <property type="term" value="P:cell wall organization"/>
    <property type="evidence" value="ECO:0007669"/>
    <property type="project" value="InterPro"/>
</dbReference>
<dbReference type="InterPro" id="IPR018046">
    <property type="entry name" value="Pili_assmbl_chaperone_CS"/>
</dbReference>
<evidence type="ECO:0000313" key="14">
    <source>
        <dbReference type="EMBL" id="RDR26446.1"/>
    </source>
</evidence>
<feature type="chain" id="PRO_5044585429" evidence="9">
    <location>
        <begin position="27"/>
        <end position="243"/>
    </location>
</feature>
<dbReference type="AlphaFoldDB" id="A0A370V6H8"/>
<dbReference type="Proteomes" id="UP001235723">
    <property type="component" value="Unassembled WGS sequence"/>
</dbReference>
<evidence type="ECO:0000313" key="15">
    <source>
        <dbReference type="EMBL" id="VED74053.1"/>
    </source>
</evidence>
<feature type="domain" description="Pili assembly chaperone N-terminal" evidence="10">
    <location>
        <begin position="28"/>
        <end position="152"/>
    </location>
</feature>
<protein>
    <submittedName>
        <fullName evidence="14">Chaperone protein EcpD</fullName>
    </submittedName>
    <submittedName>
        <fullName evidence="12">Fimbrial chaperone</fullName>
    </submittedName>
</protein>
<dbReference type="PANTHER" id="PTHR30251:SF2">
    <property type="entry name" value="FIMBRIAL CHAPERONE YADV-RELATED"/>
    <property type="match status" value="1"/>
</dbReference>
<dbReference type="RefSeq" id="WP_000935954.1">
    <property type="nucleotide sequence ID" value="NZ_ADKG01000002.1"/>
</dbReference>
<keyword evidence="5" id="KW-0574">Periplasm</keyword>
<dbReference type="InterPro" id="IPR013783">
    <property type="entry name" value="Ig-like_fold"/>
</dbReference>
<keyword evidence="4 9" id="KW-0732">Signal</keyword>
<evidence type="ECO:0000256" key="1">
    <source>
        <dbReference type="ARBA" id="ARBA00004418"/>
    </source>
</evidence>
<evidence type="ECO:0000313" key="12">
    <source>
        <dbReference type="EMBL" id="MDQ9293951.1"/>
    </source>
</evidence>
<dbReference type="EMBL" id="LR134270">
    <property type="protein sequence ID" value="VED74053.1"/>
    <property type="molecule type" value="Genomic_DNA"/>
</dbReference>
<sequence length="243" mass="26902">MLNYNKTIAAIVVGATLTAFSPITQADIVINGTRIIYKESDKKITARLENKGSRPLLVQSWLDTGDDNVDPALIKVPFNATPPVSRIDPKKGQTVTITYTGTQALPKDRESVYWFNVLEVPPKMQAKEAENKNVLQLAFRTRIKLFYRPDGLAGEHFKAPEQLTWRWNGNKIKVTNPTPYYVSFSSVDVQSGNKKYTVDATMVAPKSDAEFTVQGLNTSPGGAKLHYSAISDYGSEIKGEANM</sequence>
<dbReference type="NCBIfam" id="NF007398">
    <property type="entry name" value="PRK09926.1"/>
    <property type="match status" value="1"/>
</dbReference>
<evidence type="ECO:0000256" key="6">
    <source>
        <dbReference type="ARBA" id="ARBA00023186"/>
    </source>
</evidence>
<evidence type="ECO:0000256" key="9">
    <source>
        <dbReference type="SAM" id="SignalP"/>
    </source>
</evidence>
<dbReference type="EMBL" id="QONO01000100">
    <property type="protein sequence ID" value="RDR26446.1"/>
    <property type="molecule type" value="Genomic_DNA"/>
</dbReference>
<dbReference type="InterPro" id="IPR016148">
    <property type="entry name" value="Pili_assmbl_chaperone_C"/>
</dbReference>
<evidence type="ECO:0000256" key="2">
    <source>
        <dbReference type="ARBA" id="ARBA00007399"/>
    </source>
</evidence>
<dbReference type="GO" id="GO:0030288">
    <property type="term" value="C:outer membrane-bounded periplasmic space"/>
    <property type="evidence" value="ECO:0007669"/>
    <property type="project" value="InterPro"/>
</dbReference>
<dbReference type="Pfam" id="PF02753">
    <property type="entry name" value="PapD_C"/>
    <property type="match status" value="1"/>
</dbReference>
<dbReference type="PROSITE" id="PS00635">
    <property type="entry name" value="PILI_CHAPERONE"/>
    <property type="match status" value="1"/>
</dbReference>
<dbReference type="Pfam" id="PF00345">
    <property type="entry name" value="PapD_N"/>
    <property type="match status" value="1"/>
</dbReference>
<evidence type="ECO:0000313" key="13">
    <source>
        <dbReference type="EMBL" id="QLP25853.1"/>
    </source>
</evidence>
<reference evidence="14 16" key="1">
    <citation type="submission" date="2018-06" db="EMBL/GenBank/DDBJ databases">
        <title>Recombination Drives Gene Content and Phenotype Evolution in Wild Type E. coli Strains.</title>
        <authorList>
            <person name="Field C.M."/>
            <person name="Silander O.K."/>
            <person name="Van Nimwegen E."/>
        </authorList>
    </citation>
    <scope>NUCLEOTIDE SEQUENCE [LARGE SCALE GENOMIC DNA]</scope>
    <source>
        <strain evidence="14 16">SC344</strain>
    </source>
</reference>
<dbReference type="Gene3D" id="2.60.40.10">
    <property type="entry name" value="Immunoglobulins"/>
    <property type="match status" value="2"/>
</dbReference>
<evidence type="ECO:0000256" key="7">
    <source>
        <dbReference type="ARBA" id="ARBA00023319"/>
    </source>
</evidence>
<feature type="signal peptide" evidence="9">
    <location>
        <begin position="1"/>
        <end position="26"/>
    </location>
</feature>
<reference evidence="15 17" key="2">
    <citation type="submission" date="2018-12" db="EMBL/GenBank/DDBJ databases">
        <authorList>
            <consortium name="Pathogen Informatics"/>
        </authorList>
    </citation>
    <scope>NUCLEOTIDE SEQUENCE [LARGE SCALE GENOMIC DNA]</scope>
    <source>
        <strain evidence="15 17">NCTC8196</strain>
    </source>
</reference>
<dbReference type="InterPro" id="IPR036316">
    <property type="entry name" value="Pili_assmbl_chap_C_dom_sf"/>
</dbReference>
<dbReference type="InterPro" id="IPR008962">
    <property type="entry name" value="PapD-like_sf"/>
</dbReference>
<keyword evidence="7" id="KW-0393">Immunoglobulin domain</keyword>
<evidence type="ECO:0000313" key="17">
    <source>
        <dbReference type="Proteomes" id="UP000277464"/>
    </source>
</evidence>
<dbReference type="FunFam" id="2.60.40.10:FF:000458">
    <property type="entry name" value="Molecular chaperone FimC"/>
    <property type="match status" value="1"/>
</dbReference>
<feature type="domain" description="Pili assembly chaperone C-terminal" evidence="11">
    <location>
        <begin position="174"/>
        <end position="236"/>
    </location>
</feature>
<evidence type="ECO:0000313" key="18">
    <source>
        <dbReference type="Proteomes" id="UP000510862"/>
    </source>
</evidence>
<evidence type="ECO:0000256" key="5">
    <source>
        <dbReference type="ARBA" id="ARBA00022764"/>
    </source>
</evidence>
<evidence type="ECO:0000313" key="16">
    <source>
        <dbReference type="Proteomes" id="UP000254454"/>
    </source>
</evidence>
<dbReference type="EMBL" id="CP058207">
    <property type="protein sequence ID" value="QLP25853.1"/>
    <property type="molecule type" value="Genomic_DNA"/>
</dbReference>
<dbReference type="PANTHER" id="PTHR30251">
    <property type="entry name" value="PILUS ASSEMBLY CHAPERONE"/>
    <property type="match status" value="1"/>
</dbReference>
<evidence type="ECO:0000259" key="11">
    <source>
        <dbReference type="Pfam" id="PF02753"/>
    </source>
</evidence>
<proteinExistence type="inferred from homology"/>
<gene>
    <name evidence="14" type="primary">ecpD_3</name>
    <name evidence="15" type="synonym">ecpD</name>
    <name evidence="14" type="ORF">C4A13_03463</name>
    <name evidence="13" type="ORF">HV018_03720</name>
    <name evidence="12" type="ORF">KJE03_10700</name>
    <name evidence="15" type="ORF">NCTC8196_00889</name>
</gene>
<dbReference type="InterPro" id="IPR050643">
    <property type="entry name" value="Periplasmic_pilus_chap"/>
</dbReference>
<reference evidence="12 19" key="4">
    <citation type="submission" date="2021-05" db="EMBL/GenBank/DDBJ databases">
        <title>Genome sequence of E. marmotae isolates.</title>
        <authorList>
            <person name="Binsker U."/>
            <person name="Hammerl J.A."/>
        </authorList>
    </citation>
    <scope>NUCLEOTIDE SEQUENCE [LARGE SCALE GENOMIC DNA]</scope>
    <source>
        <strain evidence="12 19">21-MO00586</strain>
    </source>
</reference>
<dbReference type="Proteomes" id="UP000277464">
    <property type="component" value="Chromosome"/>
</dbReference>
<dbReference type="InterPro" id="IPR016147">
    <property type="entry name" value="Pili_assmbl_chaperone_N"/>
</dbReference>
<accession>A0A370V6H8</accession>
<dbReference type="PRINTS" id="PR00969">
    <property type="entry name" value="CHAPERONPILI"/>
</dbReference>
<name>A0A370V6H8_9ESCH</name>
<organism evidence="14 16">
    <name type="scientific">Escherichia marmotae</name>
    <dbReference type="NCBI Taxonomy" id="1499973"/>
    <lineage>
        <taxon>Bacteria</taxon>
        <taxon>Pseudomonadati</taxon>
        <taxon>Pseudomonadota</taxon>
        <taxon>Gammaproteobacteria</taxon>
        <taxon>Enterobacterales</taxon>
        <taxon>Enterobacteriaceae</taxon>
        <taxon>Escherichia</taxon>
    </lineage>
</organism>
<keyword evidence="3" id="KW-1029">Fimbrium biogenesis</keyword>
<evidence type="ECO:0000256" key="4">
    <source>
        <dbReference type="ARBA" id="ARBA00022729"/>
    </source>
</evidence>
<dbReference type="EMBL" id="JAHCRT010000006">
    <property type="protein sequence ID" value="MDQ9293951.1"/>
    <property type="molecule type" value="Genomic_DNA"/>
</dbReference>
<evidence type="ECO:0000256" key="3">
    <source>
        <dbReference type="ARBA" id="ARBA00022558"/>
    </source>
</evidence>
<dbReference type="SUPFAM" id="SSF49354">
    <property type="entry name" value="PapD-like"/>
    <property type="match status" value="1"/>
</dbReference>
<dbReference type="SUPFAM" id="SSF49584">
    <property type="entry name" value="Periplasmic chaperone C-domain"/>
    <property type="match status" value="1"/>
</dbReference>
<comment type="similarity">
    <text evidence="2 8">Belongs to the periplasmic pilus chaperone family.</text>
</comment>
<comment type="subcellular location">
    <subcellularLocation>
        <location evidence="1 8">Periplasm</location>
    </subcellularLocation>
</comment>
<dbReference type="InterPro" id="IPR001829">
    <property type="entry name" value="Pili_assmbl_chaperone_bac"/>
</dbReference>
<evidence type="ECO:0000259" key="10">
    <source>
        <dbReference type="Pfam" id="PF00345"/>
    </source>
</evidence>
<evidence type="ECO:0000256" key="8">
    <source>
        <dbReference type="RuleBase" id="RU003918"/>
    </source>
</evidence>
<keyword evidence="19" id="KW-1185">Reference proteome</keyword>
<reference evidence="13 18" key="3">
    <citation type="submission" date="2020-06" db="EMBL/GenBank/DDBJ databases">
        <title>REHAB project genomes.</title>
        <authorList>
            <person name="Shaw L.P."/>
        </authorList>
    </citation>
    <scope>NUCLEOTIDE SEQUENCE [LARGE SCALE GENOMIC DNA]</scope>
    <source>
        <strain evidence="13 18">RHB42-C09</strain>
    </source>
</reference>
<keyword evidence="6 8" id="KW-0143">Chaperone</keyword>
<dbReference type="Proteomes" id="UP000510862">
    <property type="component" value="Chromosome"/>
</dbReference>
<evidence type="ECO:0000313" key="19">
    <source>
        <dbReference type="Proteomes" id="UP001235723"/>
    </source>
</evidence>